<dbReference type="PROSITE" id="PS50861">
    <property type="entry name" value="AA_TRNA_LIGASE_II_GLYAB"/>
    <property type="match status" value="1"/>
</dbReference>
<evidence type="ECO:0000256" key="10">
    <source>
        <dbReference type="HAMAP-Rule" id="MF_00255"/>
    </source>
</evidence>
<comment type="caution">
    <text evidence="12">The sequence shown here is derived from an EMBL/GenBank/DDBJ whole genome shotgun (WGS) entry which is preliminary data.</text>
</comment>
<dbReference type="GO" id="GO:0004814">
    <property type="term" value="F:arginine-tRNA ligase activity"/>
    <property type="evidence" value="ECO:0007669"/>
    <property type="project" value="InterPro"/>
</dbReference>
<feature type="domain" description="DALR anticodon binding" evidence="11">
    <location>
        <begin position="577"/>
        <end position="675"/>
    </location>
</feature>
<dbReference type="HAMAP" id="MF_00255">
    <property type="entry name" value="Gly_tRNA_synth_beta"/>
    <property type="match status" value="1"/>
</dbReference>
<comment type="subcellular location">
    <subcellularLocation>
        <location evidence="1 10">Cytoplasm</location>
    </subcellularLocation>
</comment>
<dbReference type="InterPro" id="IPR015944">
    <property type="entry name" value="Gly-tRNA-synth_bsu"/>
</dbReference>
<comment type="subunit">
    <text evidence="10">Tetramer of two alpha and two beta subunits.</text>
</comment>
<evidence type="ECO:0000256" key="5">
    <source>
        <dbReference type="ARBA" id="ARBA00022741"/>
    </source>
</evidence>
<dbReference type="AlphaFoldDB" id="A0A7C4AIP9"/>
<evidence type="ECO:0000256" key="1">
    <source>
        <dbReference type="ARBA" id="ARBA00004496"/>
    </source>
</evidence>
<name>A0A7C4AIP9_9BACT</name>
<organism evidence="12">
    <name type="scientific">Thermodesulfovibrio aggregans</name>
    <dbReference type="NCBI Taxonomy" id="86166"/>
    <lineage>
        <taxon>Bacteria</taxon>
        <taxon>Pseudomonadati</taxon>
        <taxon>Nitrospirota</taxon>
        <taxon>Thermodesulfovibrionia</taxon>
        <taxon>Thermodesulfovibrionales</taxon>
        <taxon>Thermodesulfovibrionaceae</taxon>
        <taxon>Thermodesulfovibrio</taxon>
    </lineage>
</organism>
<evidence type="ECO:0000256" key="8">
    <source>
        <dbReference type="ARBA" id="ARBA00023146"/>
    </source>
</evidence>
<dbReference type="SUPFAM" id="SSF109604">
    <property type="entry name" value="HD-domain/PDEase-like"/>
    <property type="match status" value="1"/>
</dbReference>
<comment type="similarity">
    <text evidence="2 10">Belongs to the class-II aminoacyl-tRNA synthetase family.</text>
</comment>
<evidence type="ECO:0000256" key="2">
    <source>
        <dbReference type="ARBA" id="ARBA00008226"/>
    </source>
</evidence>
<dbReference type="GO" id="GO:0006420">
    <property type="term" value="P:arginyl-tRNA aminoacylation"/>
    <property type="evidence" value="ECO:0007669"/>
    <property type="project" value="InterPro"/>
</dbReference>
<sequence>MIKGNLLFEIGVEEIPARFIPTGISQLKEGFKRVFSEYRIETKDLQIFATPRRFALIASISSEQTPEEKLIWGPPAYVAFDDKGKPKEAAIAFAKSQGVAVESLKIKSKGKGRYVCAVLSEKGRSTEEILPDILKKLFFSLSFPKMMRWGSGSLKFIRPVRWLLALYNDKLISFEIDGITTERKTYGHRFFSKAPLNITKIEDYEDILERAFVIVDHERRKTMIVKQVEEIVKNIDGKILWNEDLLEEVNYLVEYPRAVLGSFPEGYLTLPEELLITVMKDHQRYFAVTDSGGKLKNYFVVVGNTTADNDENIRKGAERVIKARFEDARFYYEEDLKKGVDNLVEATKRIVYHKELGSLYDKTLRIMNIAERIVEKILPEKKQIVITAAKYCKADLAGGVIREFPELQGIMGGYYASHAGLSEEVAVAIKEQYLPKTFSDEIPSTDAGCILSIADRIDHIASFFFLGEIPTGTEDPFGLRRAANAIVAILLKKKYPLSISEVVNCTGGFVDEDTKKEITIFITQRLESYFEISGYDVNTIKTVYEFIPRTPLYEVKKRLDAIKDFQKREDFESFFFAVKRVSNIIKNYKKIELKPELFVTEEEKKLYEAILNSRKNLDSYISKEQFFEALNHLNNLIPLINKFFDRVLVMEKEERLRMNRLALLQKLAEILKSVADLSKLY</sequence>
<evidence type="ECO:0000256" key="3">
    <source>
        <dbReference type="ARBA" id="ARBA00022490"/>
    </source>
</evidence>
<gene>
    <name evidence="10" type="primary">glyS</name>
    <name evidence="12" type="ORF">ENV75_01065</name>
</gene>
<keyword evidence="8 10" id="KW-0030">Aminoacyl-tRNA synthetase</keyword>
<dbReference type="Pfam" id="PF05746">
    <property type="entry name" value="DALR_1"/>
    <property type="match status" value="1"/>
</dbReference>
<dbReference type="Gene3D" id="1.10.730.10">
    <property type="entry name" value="Isoleucyl-tRNA Synthetase, Domain 1"/>
    <property type="match status" value="1"/>
</dbReference>
<dbReference type="EC" id="6.1.1.14" evidence="10"/>
<dbReference type="GO" id="GO:0006426">
    <property type="term" value="P:glycyl-tRNA aminoacylation"/>
    <property type="evidence" value="ECO:0007669"/>
    <property type="project" value="UniProtKB-UniRule"/>
</dbReference>
<evidence type="ECO:0000256" key="7">
    <source>
        <dbReference type="ARBA" id="ARBA00022917"/>
    </source>
</evidence>
<dbReference type="GO" id="GO:0005524">
    <property type="term" value="F:ATP binding"/>
    <property type="evidence" value="ECO:0007669"/>
    <property type="project" value="UniProtKB-UniRule"/>
</dbReference>
<evidence type="ECO:0000313" key="12">
    <source>
        <dbReference type="EMBL" id="HGG99036.1"/>
    </source>
</evidence>
<keyword evidence="6 10" id="KW-0067">ATP-binding</keyword>
<keyword evidence="7 10" id="KW-0648">Protein biosynthesis</keyword>
<keyword evidence="3 10" id="KW-0963">Cytoplasm</keyword>
<dbReference type="EMBL" id="DTHO01000010">
    <property type="protein sequence ID" value="HGG99036.1"/>
    <property type="molecule type" value="Genomic_DNA"/>
</dbReference>
<keyword evidence="4 10" id="KW-0436">Ligase</keyword>
<dbReference type="InterPro" id="IPR008909">
    <property type="entry name" value="DALR_anticod-bd"/>
</dbReference>
<evidence type="ECO:0000256" key="6">
    <source>
        <dbReference type="ARBA" id="ARBA00022840"/>
    </source>
</evidence>
<comment type="catalytic activity">
    <reaction evidence="9 10">
        <text>tRNA(Gly) + glycine + ATP = glycyl-tRNA(Gly) + AMP + diphosphate</text>
        <dbReference type="Rhea" id="RHEA:16013"/>
        <dbReference type="Rhea" id="RHEA-COMP:9664"/>
        <dbReference type="Rhea" id="RHEA-COMP:9683"/>
        <dbReference type="ChEBI" id="CHEBI:30616"/>
        <dbReference type="ChEBI" id="CHEBI:33019"/>
        <dbReference type="ChEBI" id="CHEBI:57305"/>
        <dbReference type="ChEBI" id="CHEBI:78442"/>
        <dbReference type="ChEBI" id="CHEBI:78522"/>
        <dbReference type="ChEBI" id="CHEBI:456215"/>
        <dbReference type="EC" id="6.1.1.14"/>
    </reaction>
</comment>
<dbReference type="GO" id="GO:0005829">
    <property type="term" value="C:cytosol"/>
    <property type="evidence" value="ECO:0007669"/>
    <property type="project" value="TreeGrafter"/>
</dbReference>
<proteinExistence type="inferred from homology"/>
<dbReference type="PANTHER" id="PTHR30075">
    <property type="entry name" value="GLYCYL-TRNA SYNTHETASE"/>
    <property type="match status" value="1"/>
</dbReference>
<evidence type="ECO:0000256" key="9">
    <source>
        <dbReference type="ARBA" id="ARBA00047937"/>
    </source>
</evidence>
<evidence type="ECO:0000256" key="4">
    <source>
        <dbReference type="ARBA" id="ARBA00022598"/>
    </source>
</evidence>
<dbReference type="Pfam" id="PF02092">
    <property type="entry name" value="tRNA_synt_2f"/>
    <property type="match status" value="1"/>
</dbReference>
<dbReference type="GO" id="GO:0004820">
    <property type="term" value="F:glycine-tRNA ligase activity"/>
    <property type="evidence" value="ECO:0007669"/>
    <property type="project" value="UniProtKB-UniRule"/>
</dbReference>
<reference evidence="12" key="1">
    <citation type="journal article" date="2020" name="mSystems">
        <title>Genome- and Community-Level Interaction Insights into Carbon Utilization and Element Cycling Functions of Hydrothermarchaeota in Hydrothermal Sediment.</title>
        <authorList>
            <person name="Zhou Z."/>
            <person name="Liu Y."/>
            <person name="Xu W."/>
            <person name="Pan J."/>
            <person name="Luo Z.H."/>
            <person name="Li M."/>
        </authorList>
    </citation>
    <scope>NUCLEOTIDE SEQUENCE [LARGE SCALE GENOMIC DNA]</scope>
    <source>
        <strain evidence="12">SpSt-788</strain>
    </source>
</reference>
<dbReference type="PANTHER" id="PTHR30075:SF2">
    <property type="entry name" value="GLYCINE--TRNA LIGASE, CHLOROPLASTIC_MITOCHONDRIAL 2"/>
    <property type="match status" value="1"/>
</dbReference>
<dbReference type="InterPro" id="IPR006194">
    <property type="entry name" value="Gly-tRNA-synth_heterodimer"/>
</dbReference>
<accession>A0A7C4AIP9</accession>
<protein>
    <recommendedName>
        <fullName evidence="10">Glycine--tRNA ligase beta subunit</fullName>
        <ecNumber evidence="10">6.1.1.14</ecNumber>
    </recommendedName>
    <alternativeName>
        <fullName evidence="10">Glycyl-tRNA synthetase beta subunit</fullName>
        <shortName evidence="10">GlyRS</shortName>
    </alternativeName>
</protein>
<dbReference type="NCBIfam" id="TIGR00211">
    <property type="entry name" value="glyS"/>
    <property type="match status" value="1"/>
</dbReference>
<dbReference type="PRINTS" id="PR01045">
    <property type="entry name" value="TRNASYNTHGB"/>
</dbReference>
<keyword evidence="5 10" id="KW-0547">Nucleotide-binding</keyword>
<dbReference type="SUPFAM" id="SSF47323">
    <property type="entry name" value="Anticodon-binding domain of a subclass of class I aminoacyl-tRNA synthetases"/>
    <property type="match status" value="1"/>
</dbReference>
<dbReference type="InterPro" id="IPR009080">
    <property type="entry name" value="tRNAsynth_Ia_anticodon-bd"/>
</dbReference>
<evidence type="ECO:0000259" key="11">
    <source>
        <dbReference type="Pfam" id="PF05746"/>
    </source>
</evidence>